<feature type="signal peptide" evidence="1">
    <location>
        <begin position="1"/>
        <end position="26"/>
    </location>
</feature>
<feature type="chain" id="PRO_5026048272" evidence="1">
    <location>
        <begin position="27"/>
        <end position="224"/>
    </location>
</feature>
<reference evidence="2 3" key="1">
    <citation type="submission" date="2019-10" db="EMBL/GenBank/DDBJ databases">
        <title>Genome diversity of Sutterella seckii.</title>
        <authorList>
            <person name="Chaplin A.V."/>
            <person name="Sokolova S.R."/>
            <person name="Mosin K.A."/>
            <person name="Ivanova E.L."/>
            <person name="Kochetkova T.O."/>
            <person name="Goltsov A.Y."/>
            <person name="Trofimov D.Y."/>
            <person name="Efimov B.A."/>
        </authorList>
    </citation>
    <scope>NUCLEOTIDE SEQUENCE [LARGE SCALE GENOMIC DNA]</scope>
    <source>
        <strain evidence="2 3">ASD393</strain>
    </source>
</reference>
<evidence type="ECO:0000313" key="3">
    <source>
        <dbReference type="Proteomes" id="UP000430564"/>
    </source>
</evidence>
<accession>A0A6I1F3Y1</accession>
<evidence type="ECO:0000313" key="2">
    <source>
        <dbReference type="EMBL" id="KAB7662853.1"/>
    </source>
</evidence>
<gene>
    <name evidence="2" type="ORF">GBM95_01910</name>
</gene>
<dbReference type="PIRSF" id="PIRSF004649">
    <property type="entry name" value="MlaC"/>
    <property type="match status" value="1"/>
</dbReference>
<protein>
    <submittedName>
        <fullName evidence="2">ABC transporter substrate-binding protein</fullName>
    </submittedName>
</protein>
<dbReference type="Pfam" id="PF05494">
    <property type="entry name" value="MlaC"/>
    <property type="match status" value="1"/>
</dbReference>
<dbReference type="EMBL" id="WEHX01000004">
    <property type="protein sequence ID" value="KAB7662853.1"/>
    <property type="molecule type" value="Genomic_DNA"/>
</dbReference>
<dbReference type="PROSITE" id="PS51318">
    <property type="entry name" value="TAT"/>
    <property type="match status" value="1"/>
</dbReference>
<name>A0A6I1F3Y1_9BURK</name>
<dbReference type="PANTHER" id="PTHR36573:SF1">
    <property type="entry name" value="INTERMEMBRANE PHOSPHOLIPID TRANSPORT SYSTEM BINDING PROTEIN MLAC"/>
    <property type="match status" value="1"/>
</dbReference>
<evidence type="ECO:0000256" key="1">
    <source>
        <dbReference type="SAM" id="SignalP"/>
    </source>
</evidence>
<dbReference type="PANTHER" id="PTHR36573">
    <property type="entry name" value="INTERMEMBRANE PHOSPHOLIPID TRANSPORT SYSTEM BINDING PROTEIN MLAC"/>
    <property type="match status" value="1"/>
</dbReference>
<comment type="caution">
    <text evidence="2">The sequence shown here is derived from an EMBL/GenBank/DDBJ whole genome shotgun (WGS) entry which is preliminary data.</text>
</comment>
<dbReference type="AlphaFoldDB" id="A0A6I1F3Y1"/>
<proteinExistence type="predicted"/>
<dbReference type="Proteomes" id="UP000430564">
    <property type="component" value="Unassembled WGS sequence"/>
</dbReference>
<sequence>MQRRTFLTSSLIAAAAAAAPFLPARAAGSLPYDDKGDPFAFVVDLSNAVLERIRGSDSLKSGNIDALRELVDGIIMPATDFTMMTRMTVGPKWRTATKEQRAALEEGFETLLMRVYAGGLSAVQDQKCELRPTRVKTVRPEMVIRTLLTSGSANPIALDYRIYQAKDKCWKIVDVNIEGIWMVENYRSQFASVLSQDGVDGLIKLFNEKGAELAETMKKKEASK</sequence>
<dbReference type="RefSeq" id="WP_152157529.1">
    <property type="nucleotide sequence ID" value="NZ_WEHX01000004.1"/>
</dbReference>
<organism evidence="2 3">
    <name type="scientific">Sutterella seckii</name>
    <dbReference type="NCBI Taxonomy" id="1944635"/>
    <lineage>
        <taxon>Bacteria</taxon>
        <taxon>Pseudomonadati</taxon>
        <taxon>Pseudomonadota</taxon>
        <taxon>Betaproteobacteria</taxon>
        <taxon>Burkholderiales</taxon>
        <taxon>Sutterellaceae</taxon>
        <taxon>Sutterella</taxon>
    </lineage>
</organism>
<keyword evidence="1" id="KW-0732">Signal</keyword>
<dbReference type="Gene3D" id="1.10.10.640">
    <property type="entry name" value="phospholipid-binding protein"/>
    <property type="match status" value="1"/>
</dbReference>
<dbReference type="InterPro" id="IPR006311">
    <property type="entry name" value="TAT_signal"/>
</dbReference>
<dbReference type="Gene3D" id="3.10.450.50">
    <property type="match status" value="1"/>
</dbReference>
<dbReference type="InterPro" id="IPR008869">
    <property type="entry name" value="MlaC/ttg2D"/>
</dbReference>
<dbReference type="OrthoDB" id="9798905at2"/>